<gene>
    <name evidence="1" type="ORF">BN869_000007538_1</name>
</gene>
<proteinExistence type="predicted"/>
<evidence type="ECO:0000313" key="1">
    <source>
        <dbReference type="EMBL" id="CEO51480.1"/>
    </source>
</evidence>
<sequence>MWEKMRYCFRRWANARFDAGVASHIHWSPIYAVCLLRGQQARKGSASSQTGSSRSDGSSLRVAFEGQVNWANGLKRLTESD</sequence>
<dbReference type="EMBL" id="CDPU01000023">
    <property type="protein sequence ID" value="CEO51480.1"/>
    <property type="molecule type" value="Genomic_DNA"/>
</dbReference>
<protein>
    <submittedName>
        <fullName evidence="1">Uncharacterized protein</fullName>
    </submittedName>
</protein>
<organism evidence="1">
    <name type="scientific">Bionectria ochroleuca</name>
    <name type="common">Gliocladium roseum</name>
    <dbReference type="NCBI Taxonomy" id="29856"/>
    <lineage>
        <taxon>Eukaryota</taxon>
        <taxon>Fungi</taxon>
        <taxon>Dikarya</taxon>
        <taxon>Ascomycota</taxon>
        <taxon>Pezizomycotina</taxon>
        <taxon>Sordariomycetes</taxon>
        <taxon>Hypocreomycetidae</taxon>
        <taxon>Hypocreales</taxon>
        <taxon>Bionectriaceae</taxon>
        <taxon>Clonostachys</taxon>
    </lineage>
</organism>
<name>A0A0B7K986_BIOOC</name>
<reference evidence="1" key="1">
    <citation type="submission" date="2015-01" db="EMBL/GenBank/DDBJ databases">
        <authorList>
            <person name="Durling Mikael"/>
        </authorList>
    </citation>
    <scope>NUCLEOTIDE SEQUENCE</scope>
</reference>
<dbReference type="AlphaFoldDB" id="A0A0B7K986"/>
<accession>A0A0B7K986</accession>